<dbReference type="EnsemblMetazoa" id="XM_038209734.1">
    <property type="protein sequence ID" value="XP_038065662.1"/>
    <property type="gene ID" value="LOC119735797"/>
</dbReference>
<dbReference type="Proteomes" id="UP000887568">
    <property type="component" value="Unplaced"/>
</dbReference>
<proteinExistence type="predicted"/>
<dbReference type="GeneID" id="119735797"/>
<reference evidence="1" key="1">
    <citation type="submission" date="2022-11" db="UniProtKB">
        <authorList>
            <consortium name="EnsemblMetazoa"/>
        </authorList>
    </citation>
    <scope>IDENTIFICATION</scope>
</reference>
<accession>A0A914API5</accession>
<dbReference type="OMA" id="IKTLHMQ"/>
<evidence type="ECO:0000313" key="1">
    <source>
        <dbReference type="EnsemblMetazoa" id="XP_038065662.1"/>
    </source>
</evidence>
<evidence type="ECO:0000313" key="2">
    <source>
        <dbReference type="Proteomes" id="UP000887568"/>
    </source>
</evidence>
<dbReference type="OrthoDB" id="10297829at2759"/>
<dbReference type="AlphaFoldDB" id="A0A914API5"/>
<name>A0A914API5_PATMI</name>
<keyword evidence="2" id="KW-1185">Reference proteome</keyword>
<protein>
    <submittedName>
        <fullName evidence="1">Uncharacterized protein</fullName>
    </submittedName>
</protein>
<organism evidence="1 2">
    <name type="scientific">Patiria miniata</name>
    <name type="common">Bat star</name>
    <name type="synonym">Asterina miniata</name>
    <dbReference type="NCBI Taxonomy" id="46514"/>
    <lineage>
        <taxon>Eukaryota</taxon>
        <taxon>Metazoa</taxon>
        <taxon>Echinodermata</taxon>
        <taxon>Eleutherozoa</taxon>
        <taxon>Asterozoa</taxon>
        <taxon>Asteroidea</taxon>
        <taxon>Valvatacea</taxon>
        <taxon>Valvatida</taxon>
        <taxon>Asterinidae</taxon>
        <taxon>Patiria</taxon>
    </lineage>
</organism>
<sequence length="152" mass="16889">MEVVKSKHQGRQNGTNFTLGDDNIPLTSSYYKDYIETTRGMQDGSRKNDYVKPELAKPPPCATILLSREQFPTAHVATTTNRRDYRGCNASSAVYRERLGDLSSIKTLHMQNSVVFGPGGGAAAHQFLSSAQEHYRDPADMAREITRSGHQL</sequence>
<dbReference type="RefSeq" id="XP_038065662.1">
    <property type="nucleotide sequence ID" value="XM_038209734.1"/>
</dbReference>